<evidence type="ECO:0000313" key="8">
    <source>
        <dbReference type="Proteomes" id="UP000009881"/>
    </source>
</evidence>
<evidence type="ECO:0000256" key="6">
    <source>
        <dbReference type="SAM" id="Phobius"/>
    </source>
</evidence>
<feature type="transmembrane region" description="Helical" evidence="6">
    <location>
        <begin position="195"/>
        <end position="219"/>
    </location>
</feature>
<comment type="caution">
    <text evidence="7">The sequence shown here is derived from an EMBL/GenBank/DDBJ whole genome shotgun (WGS) entry which is preliminary data.</text>
</comment>
<feature type="transmembrane region" description="Helical" evidence="6">
    <location>
        <begin position="12"/>
        <end position="35"/>
    </location>
</feature>
<dbReference type="GO" id="GO:0005886">
    <property type="term" value="C:plasma membrane"/>
    <property type="evidence" value="ECO:0007669"/>
    <property type="project" value="UniProtKB-SubCell"/>
</dbReference>
<accession>K9HG29</accession>
<feature type="transmembrane region" description="Helical" evidence="6">
    <location>
        <begin position="81"/>
        <end position="98"/>
    </location>
</feature>
<keyword evidence="8" id="KW-1185">Reference proteome</keyword>
<dbReference type="InterPro" id="IPR001123">
    <property type="entry name" value="LeuE-type"/>
</dbReference>
<proteinExistence type="predicted"/>
<name>K9HG29_9PROT</name>
<keyword evidence="3 6" id="KW-0812">Transmembrane</keyword>
<evidence type="ECO:0000256" key="3">
    <source>
        <dbReference type="ARBA" id="ARBA00022692"/>
    </source>
</evidence>
<dbReference type="PIRSF" id="PIRSF006324">
    <property type="entry name" value="LeuE"/>
    <property type="match status" value="1"/>
</dbReference>
<evidence type="ECO:0000256" key="2">
    <source>
        <dbReference type="ARBA" id="ARBA00022475"/>
    </source>
</evidence>
<dbReference type="AlphaFoldDB" id="K9HG29"/>
<dbReference type="OrthoDB" id="9807053at2"/>
<feature type="transmembrane region" description="Helical" evidence="6">
    <location>
        <begin position="47"/>
        <end position="75"/>
    </location>
</feature>
<dbReference type="STRING" id="1238182.C882_1427"/>
<comment type="subcellular location">
    <subcellularLocation>
        <location evidence="1">Cell membrane</location>
        <topology evidence="1">Multi-pass membrane protein</topology>
    </subcellularLocation>
</comment>
<gene>
    <name evidence="7" type="ORF">C882_1427</name>
</gene>
<keyword evidence="4 6" id="KW-1133">Transmembrane helix</keyword>
<dbReference type="RefSeq" id="WP_009542083.1">
    <property type="nucleotide sequence ID" value="NZ_ANHY01000019.1"/>
</dbReference>
<dbReference type="PANTHER" id="PTHR30086">
    <property type="entry name" value="ARGININE EXPORTER PROTEIN ARGO"/>
    <property type="match status" value="1"/>
</dbReference>
<protein>
    <submittedName>
        <fullName evidence="7">Transmembrane amino acid efflux protein</fullName>
    </submittedName>
</protein>
<keyword evidence="2" id="KW-1003">Cell membrane</keyword>
<dbReference type="EMBL" id="ANHY01000019">
    <property type="protein sequence ID" value="EKV27581.1"/>
    <property type="molecule type" value="Genomic_DNA"/>
</dbReference>
<feature type="transmembrane region" description="Helical" evidence="6">
    <location>
        <begin position="129"/>
        <end position="150"/>
    </location>
</feature>
<dbReference type="GO" id="GO:0015171">
    <property type="term" value="F:amino acid transmembrane transporter activity"/>
    <property type="evidence" value="ECO:0007669"/>
    <property type="project" value="TreeGrafter"/>
</dbReference>
<reference evidence="7 8" key="1">
    <citation type="journal article" date="2013" name="Genome Announc.">
        <title>Draft Genome Sequence of an Alphaproteobacterium, Caenispirillum salinarum AK4(T), Isolated from a Solar Saltern.</title>
        <authorList>
            <person name="Khatri I."/>
            <person name="Singh A."/>
            <person name="Korpole S."/>
            <person name="Pinnaka A.K."/>
            <person name="Subramanian S."/>
        </authorList>
    </citation>
    <scope>NUCLEOTIDE SEQUENCE [LARGE SCALE GENOMIC DNA]</scope>
    <source>
        <strain evidence="7 8">AK4</strain>
    </source>
</reference>
<keyword evidence="5 6" id="KW-0472">Membrane</keyword>
<evidence type="ECO:0000313" key="7">
    <source>
        <dbReference type="EMBL" id="EKV27581.1"/>
    </source>
</evidence>
<evidence type="ECO:0000256" key="1">
    <source>
        <dbReference type="ARBA" id="ARBA00004651"/>
    </source>
</evidence>
<organism evidence="7 8">
    <name type="scientific">Caenispirillum salinarum AK4</name>
    <dbReference type="NCBI Taxonomy" id="1238182"/>
    <lineage>
        <taxon>Bacteria</taxon>
        <taxon>Pseudomonadati</taxon>
        <taxon>Pseudomonadota</taxon>
        <taxon>Alphaproteobacteria</taxon>
        <taxon>Rhodospirillales</taxon>
        <taxon>Novispirillaceae</taxon>
        <taxon>Caenispirillum</taxon>
    </lineage>
</organism>
<dbReference type="PANTHER" id="PTHR30086:SF20">
    <property type="entry name" value="ARGININE EXPORTER PROTEIN ARGO-RELATED"/>
    <property type="match status" value="1"/>
</dbReference>
<evidence type="ECO:0000256" key="4">
    <source>
        <dbReference type="ARBA" id="ARBA00022989"/>
    </source>
</evidence>
<dbReference type="eggNOG" id="COG1280">
    <property type="taxonomic scope" value="Bacteria"/>
</dbReference>
<feature type="transmembrane region" description="Helical" evidence="6">
    <location>
        <begin position="162"/>
        <end position="183"/>
    </location>
</feature>
<dbReference type="Proteomes" id="UP000009881">
    <property type="component" value="Unassembled WGS sequence"/>
</dbReference>
<sequence>MLDSLLPVAPHTLALFVAASLAMNVTPGPDMMYVLANGLRGGLRGGIAANLGITFGAAGHVMLAALGLTALVAAAPVALDAVRIAGALYLLWLGWKALTGPSPLGGAMADTAEAAGRGERKGRVVRDGFVTCLLNPKVGLFFVAFLPQFVDRSATADPVTAQILFLGGTFLLTSFVTLAPVAAAGGAMTRLLRRLPWAAGALGKVSGVIFIGLAVRLLVMDSRTGQ</sequence>
<dbReference type="Pfam" id="PF01810">
    <property type="entry name" value="LysE"/>
    <property type="match status" value="1"/>
</dbReference>
<evidence type="ECO:0000256" key="5">
    <source>
        <dbReference type="ARBA" id="ARBA00023136"/>
    </source>
</evidence>